<evidence type="ECO:0000313" key="14">
    <source>
        <dbReference type="WBParaSite" id="SMUV_0000689201-mRNA-1"/>
    </source>
</evidence>
<evidence type="ECO:0000256" key="5">
    <source>
        <dbReference type="ARBA" id="ARBA00023040"/>
    </source>
</evidence>
<dbReference type="Gene3D" id="1.20.1070.10">
    <property type="entry name" value="Rhodopsin 7-helix transmembrane proteins"/>
    <property type="match status" value="2"/>
</dbReference>
<dbReference type="PRINTS" id="PR00243">
    <property type="entry name" value="MUSCARINICR"/>
</dbReference>
<keyword evidence="3 9" id="KW-0812">Transmembrane</keyword>
<dbReference type="PRINTS" id="PR00237">
    <property type="entry name" value="GPCRRHODOPSN"/>
</dbReference>
<evidence type="ECO:0000256" key="2">
    <source>
        <dbReference type="ARBA" id="ARBA00022475"/>
    </source>
</evidence>
<dbReference type="AlphaFoldDB" id="A0A0N5AQD4"/>
<keyword evidence="13" id="KW-1185">Reference proteome</keyword>
<protein>
    <submittedName>
        <fullName evidence="14">G_PROTEIN_RECEP_F1_2 domain-containing protein</fullName>
    </submittedName>
</protein>
<keyword evidence="8 9" id="KW-0807">Transducer</keyword>
<evidence type="ECO:0000256" key="7">
    <source>
        <dbReference type="ARBA" id="ARBA00023170"/>
    </source>
</evidence>
<dbReference type="GO" id="GO:0004993">
    <property type="term" value="F:G protein-coupled serotonin receptor activity"/>
    <property type="evidence" value="ECO:0007669"/>
    <property type="project" value="TreeGrafter"/>
</dbReference>
<dbReference type="InterPro" id="IPR000995">
    <property type="entry name" value="Musac_Ach_rcpt"/>
</dbReference>
<feature type="transmembrane region" description="Helical" evidence="11">
    <location>
        <begin position="160"/>
        <end position="179"/>
    </location>
</feature>
<keyword evidence="5 9" id="KW-0297">G-protein coupled receptor</keyword>
<name>A0A0N5AQD4_9BILA</name>
<evidence type="ECO:0000256" key="4">
    <source>
        <dbReference type="ARBA" id="ARBA00022989"/>
    </source>
</evidence>
<keyword evidence="7 9" id="KW-0675">Receptor</keyword>
<dbReference type="GO" id="GO:0007197">
    <property type="term" value="P:adenylate cyclase-inhibiting G protein-coupled acetylcholine receptor signaling pathway"/>
    <property type="evidence" value="ECO:0007669"/>
    <property type="project" value="TreeGrafter"/>
</dbReference>
<evidence type="ECO:0000256" key="10">
    <source>
        <dbReference type="SAM" id="Coils"/>
    </source>
</evidence>
<dbReference type="GO" id="GO:0005886">
    <property type="term" value="C:plasma membrane"/>
    <property type="evidence" value="ECO:0007669"/>
    <property type="project" value="UniProtKB-SubCell"/>
</dbReference>
<dbReference type="GO" id="GO:0007187">
    <property type="term" value="P:G protein-coupled receptor signaling pathway, coupled to cyclic nucleotide second messenger"/>
    <property type="evidence" value="ECO:0007669"/>
    <property type="project" value="TreeGrafter"/>
</dbReference>
<evidence type="ECO:0000256" key="11">
    <source>
        <dbReference type="SAM" id="Phobius"/>
    </source>
</evidence>
<dbReference type="GO" id="GO:0030425">
    <property type="term" value="C:dendrite"/>
    <property type="evidence" value="ECO:0007669"/>
    <property type="project" value="TreeGrafter"/>
</dbReference>
<feature type="transmembrane region" description="Helical" evidence="11">
    <location>
        <begin position="199"/>
        <end position="220"/>
    </location>
</feature>
<dbReference type="SUPFAM" id="SSF81321">
    <property type="entry name" value="Family A G protein-coupled receptor-like"/>
    <property type="match status" value="1"/>
</dbReference>
<feature type="coiled-coil region" evidence="10">
    <location>
        <begin position="349"/>
        <end position="376"/>
    </location>
</feature>
<keyword evidence="2" id="KW-1003">Cell membrane</keyword>
<dbReference type="PANTHER" id="PTHR24247">
    <property type="entry name" value="5-HYDROXYTRYPTAMINE RECEPTOR"/>
    <property type="match status" value="1"/>
</dbReference>
<accession>A0A0N5AQD4</accession>
<dbReference type="Pfam" id="PF00001">
    <property type="entry name" value="7tm_1"/>
    <property type="match status" value="1"/>
</dbReference>
<evidence type="ECO:0000256" key="9">
    <source>
        <dbReference type="RuleBase" id="RU000688"/>
    </source>
</evidence>
<evidence type="ECO:0000256" key="8">
    <source>
        <dbReference type="ARBA" id="ARBA00023224"/>
    </source>
</evidence>
<dbReference type="InterPro" id="IPR000276">
    <property type="entry name" value="GPCR_Rhodpsn"/>
</dbReference>
<organism evidence="13 14">
    <name type="scientific">Syphacia muris</name>
    <dbReference type="NCBI Taxonomy" id="451379"/>
    <lineage>
        <taxon>Eukaryota</taxon>
        <taxon>Metazoa</taxon>
        <taxon>Ecdysozoa</taxon>
        <taxon>Nematoda</taxon>
        <taxon>Chromadorea</taxon>
        <taxon>Rhabditida</taxon>
        <taxon>Spirurina</taxon>
        <taxon>Oxyuridomorpha</taxon>
        <taxon>Oxyuroidea</taxon>
        <taxon>Oxyuridae</taxon>
        <taxon>Syphacia</taxon>
    </lineage>
</organism>
<evidence type="ECO:0000256" key="1">
    <source>
        <dbReference type="ARBA" id="ARBA00004651"/>
    </source>
</evidence>
<comment type="similarity">
    <text evidence="9">Belongs to the G-protein coupled receptor 1 family.</text>
</comment>
<sequence length="463" mass="53507">HVKITALSTVVQYHTYLFAQLKSFLNLQAFFSLFYLKIKFRFIFITVLGSVFAVLTTGGNLMVMVSFKMDKQLQTISNYFLFSLAVADIAIGIFSIPLMTYYMASGIVWKLGYTMCQFWLCLDYLMCNASVLNLLLISFDRYFSVIRPLTYRPRRTAKKALIFISLTYIISLLLWPPWIISWPYIEGKCVIKFLETNQFASIGTAIAAFYLPLAIMIYLYSRVYCETRKRQSEISEWKKSYFRNCMGKSVSSEDSSDALATNADETSLTSSVVGTRANSLNRRTKNSPINKPALESRSFLKADVIDKPLTYTVLIEIKDNEGERPTVRLSSCDSDVCSALVHWILFYFVNIGKDDQRKAEKERKKMERKQERKAAKTLSAILLAFIITWTPYNVVVCWEALYKGSIPEICFHIAYALCYINSTINPLCYALCNARFRRTYLRILKGNWRQERLSINQNAFFRR</sequence>
<feature type="domain" description="G-protein coupled receptors family 1 profile" evidence="12">
    <location>
        <begin position="59"/>
        <end position="429"/>
    </location>
</feature>
<reference evidence="14" key="1">
    <citation type="submission" date="2017-02" db="UniProtKB">
        <authorList>
            <consortium name="WormBaseParasite"/>
        </authorList>
    </citation>
    <scope>IDENTIFICATION</scope>
</reference>
<dbReference type="PROSITE" id="PS50262">
    <property type="entry name" value="G_PROTEIN_RECEP_F1_2"/>
    <property type="match status" value="1"/>
</dbReference>
<dbReference type="InterPro" id="IPR017452">
    <property type="entry name" value="GPCR_Rhodpsn_7TM"/>
</dbReference>
<evidence type="ECO:0000256" key="3">
    <source>
        <dbReference type="ARBA" id="ARBA00022692"/>
    </source>
</evidence>
<evidence type="ECO:0000313" key="13">
    <source>
        <dbReference type="Proteomes" id="UP000046393"/>
    </source>
</evidence>
<dbReference type="PROSITE" id="PS00237">
    <property type="entry name" value="G_PROTEIN_RECEP_F1_1"/>
    <property type="match status" value="1"/>
</dbReference>
<dbReference type="GO" id="GO:0016907">
    <property type="term" value="F:G protein-coupled acetylcholine receptor activity"/>
    <property type="evidence" value="ECO:0007669"/>
    <property type="project" value="InterPro"/>
</dbReference>
<dbReference type="WBParaSite" id="SMUV_0000689201-mRNA-1">
    <property type="protein sequence ID" value="SMUV_0000689201-mRNA-1"/>
    <property type="gene ID" value="SMUV_0000689201"/>
</dbReference>
<dbReference type="GO" id="GO:0045202">
    <property type="term" value="C:synapse"/>
    <property type="evidence" value="ECO:0007669"/>
    <property type="project" value="TreeGrafter"/>
</dbReference>
<feature type="transmembrane region" description="Helical" evidence="11">
    <location>
        <begin position="374"/>
        <end position="392"/>
    </location>
</feature>
<keyword evidence="6 11" id="KW-0472">Membrane</keyword>
<feature type="transmembrane region" description="Helical" evidence="11">
    <location>
        <begin position="116"/>
        <end position="139"/>
    </location>
</feature>
<evidence type="ECO:0000259" key="12">
    <source>
        <dbReference type="PROSITE" id="PS50262"/>
    </source>
</evidence>
<feature type="transmembrane region" description="Helical" evidence="11">
    <location>
        <begin position="412"/>
        <end position="432"/>
    </location>
</feature>
<keyword evidence="10" id="KW-0175">Coiled coil</keyword>
<dbReference type="STRING" id="451379.A0A0N5AQD4"/>
<keyword evidence="4 11" id="KW-1133">Transmembrane helix</keyword>
<evidence type="ECO:0000256" key="6">
    <source>
        <dbReference type="ARBA" id="ARBA00023136"/>
    </source>
</evidence>
<comment type="subcellular location">
    <subcellularLocation>
        <location evidence="1">Cell membrane</location>
        <topology evidence="1">Multi-pass membrane protein</topology>
    </subcellularLocation>
</comment>
<dbReference type="PANTHER" id="PTHR24247:SF265">
    <property type="entry name" value="MUSCARINIC ACETYLCHOLINE RECEPTOR DM1"/>
    <property type="match status" value="1"/>
</dbReference>
<proteinExistence type="inferred from homology"/>
<dbReference type="SMART" id="SM01381">
    <property type="entry name" value="7TM_GPCR_Srsx"/>
    <property type="match status" value="1"/>
</dbReference>
<feature type="transmembrane region" description="Helical" evidence="11">
    <location>
        <begin position="42"/>
        <end position="67"/>
    </location>
</feature>
<dbReference type="Proteomes" id="UP000046393">
    <property type="component" value="Unplaced"/>
</dbReference>
<feature type="transmembrane region" description="Helical" evidence="11">
    <location>
        <begin position="79"/>
        <end position="104"/>
    </location>
</feature>